<dbReference type="Proteomes" id="UP000291084">
    <property type="component" value="Chromosome 2"/>
</dbReference>
<evidence type="ECO:0000313" key="1">
    <source>
        <dbReference type="EMBL" id="BAT79141.1"/>
    </source>
</evidence>
<keyword evidence="2" id="KW-1185">Reference proteome</keyword>
<dbReference type="EMBL" id="AP015035">
    <property type="protein sequence ID" value="BAT79141.1"/>
    <property type="molecule type" value="Genomic_DNA"/>
</dbReference>
<gene>
    <name evidence="1" type="primary">Vigan.02G196300</name>
    <name evidence="1" type="ORF">VIGAN_02196300</name>
</gene>
<protein>
    <submittedName>
        <fullName evidence="1">Uncharacterized protein</fullName>
    </submittedName>
</protein>
<reference evidence="1 2" key="1">
    <citation type="journal article" date="2015" name="Sci. Rep.">
        <title>The power of single molecule real-time sequencing technology in the de novo assembly of a eukaryotic genome.</title>
        <authorList>
            <person name="Sakai H."/>
            <person name="Naito K."/>
            <person name="Ogiso-Tanaka E."/>
            <person name="Takahashi Y."/>
            <person name="Iseki K."/>
            <person name="Muto C."/>
            <person name="Satou K."/>
            <person name="Teruya K."/>
            <person name="Shiroma A."/>
            <person name="Shimoji M."/>
            <person name="Hirano T."/>
            <person name="Itoh T."/>
            <person name="Kaga A."/>
            <person name="Tomooka N."/>
        </authorList>
    </citation>
    <scope>NUCLEOTIDE SEQUENCE [LARGE SCALE GENOMIC DNA]</scope>
    <source>
        <strain evidence="2">cv. Shumari</strain>
    </source>
</reference>
<feature type="non-terminal residue" evidence="1">
    <location>
        <position position="85"/>
    </location>
</feature>
<dbReference type="AlphaFoldDB" id="A0A0S3REN4"/>
<sequence length="85" mass="9633">MFKSYKNKLFAKKNKYSKSKSEDVIQALNKQSFGNTVLSCNFCLKHGVSINGRIHRIKSLGLTCKKFSFRGFIGPRPYILGTSLI</sequence>
<name>A0A0S3REN4_PHAAN</name>
<accession>A0A0S3REN4</accession>
<proteinExistence type="predicted"/>
<organism evidence="1 2">
    <name type="scientific">Vigna angularis var. angularis</name>
    <dbReference type="NCBI Taxonomy" id="157739"/>
    <lineage>
        <taxon>Eukaryota</taxon>
        <taxon>Viridiplantae</taxon>
        <taxon>Streptophyta</taxon>
        <taxon>Embryophyta</taxon>
        <taxon>Tracheophyta</taxon>
        <taxon>Spermatophyta</taxon>
        <taxon>Magnoliopsida</taxon>
        <taxon>eudicotyledons</taxon>
        <taxon>Gunneridae</taxon>
        <taxon>Pentapetalae</taxon>
        <taxon>rosids</taxon>
        <taxon>fabids</taxon>
        <taxon>Fabales</taxon>
        <taxon>Fabaceae</taxon>
        <taxon>Papilionoideae</taxon>
        <taxon>50 kb inversion clade</taxon>
        <taxon>NPAAA clade</taxon>
        <taxon>indigoferoid/millettioid clade</taxon>
        <taxon>Phaseoleae</taxon>
        <taxon>Vigna</taxon>
    </lineage>
</organism>
<evidence type="ECO:0000313" key="2">
    <source>
        <dbReference type="Proteomes" id="UP000291084"/>
    </source>
</evidence>